<dbReference type="InterPro" id="IPR050416">
    <property type="entry name" value="FAD-linked_Oxidoreductase"/>
</dbReference>
<evidence type="ECO:0000256" key="2">
    <source>
        <dbReference type="ARBA" id="ARBA00022630"/>
    </source>
</evidence>
<dbReference type="PANTHER" id="PTHR42973:SF7">
    <property type="entry name" value="FAD-BINDING PCMH-TYPE DOMAIN-CONTAINING PROTEIN"/>
    <property type="match status" value="1"/>
</dbReference>
<comment type="caution">
    <text evidence="6">The sequence shown here is derived from an EMBL/GenBank/DDBJ whole genome shotgun (WGS) entry which is preliminary data.</text>
</comment>
<keyword evidence="7" id="KW-1185">Reference proteome</keyword>
<dbReference type="PROSITE" id="PS51387">
    <property type="entry name" value="FAD_PCMH"/>
    <property type="match status" value="1"/>
</dbReference>
<evidence type="ECO:0000256" key="3">
    <source>
        <dbReference type="ARBA" id="ARBA00022827"/>
    </source>
</evidence>
<keyword evidence="4" id="KW-0560">Oxidoreductase</keyword>
<evidence type="ECO:0000256" key="4">
    <source>
        <dbReference type="ARBA" id="ARBA00023002"/>
    </source>
</evidence>
<dbReference type="EMBL" id="JBFXLU010000084">
    <property type="protein sequence ID" value="KAL2844092.1"/>
    <property type="molecule type" value="Genomic_DNA"/>
</dbReference>
<dbReference type="PANTHER" id="PTHR42973">
    <property type="entry name" value="BINDING OXIDOREDUCTASE, PUTATIVE (AFU_ORTHOLOGUE AFUA_1G17690)-RELATED"/>
    <property type="match status" value="1"/>
</dbReference>
<dbReference type="InterPro" id="IPR016167">
    <property type="entry name" value="FAD-bd_PCMH_sub1"/>
</dbReference>
<dbReference type="Proteomes" id="UP001610446">
    <property type="component" value="Unassembled WGS sequence"/>
</dbReference>
<evidence type="ECO:0000313" key="6">
    <source>
        <dbReference type="EMBL" id="KAL2844092.1"/>
    </source>
</evidence>
<protein>
    <recommendedName>
        <fullName evidence="5">FAD-binding PCMH-type domain-containing protein</fullName>
    </recommendedName>
</protein>
<dbReference type="InterPro" id="IPR016169">
    <property type="entry name" value="FAD-bd_PCMH_sub2"/>
</dbReference>
<dbReference type="Gene3D" id="3.40.462.20">
    <property type="match status" value="1"/>
</dbReference>
<evidence type="ECO:0000259" key="5">
    <source>
        <dbReference type="PROSITE" id="PS51387"/>
    </source>
</evidence>
<keyword evidence="2" id="KW-0285">Flavoprotein</keyword>
<gene>
    <name evidence="6" type="ORF">BJY01DRAFT_248337</name>
</gene>
<dbReference type="InterPro" id="IPR006094">
    <property type="entry name" value="Oxid_FAD_bind_N"/>
</dbReference>
<keyword evidence="3" id="KW-0274">FAD</keyword>
<evidence type="ECO:0000256" key="1">
    <source>
        <dbReference type="ARBA" id="ARBA00005466"/>
    </source>
</evidence>
<reference evidence="6 7" key="1">
    <citation type="submission" date="2024-07" db="EMBL/GenBank/DDBJ databases">
        <title>Section-level genome sequencing and comparative genomics of Aspergillus sections Usti and Cavernicolus.</title>
        <authorList>
            <consortium name="Lawrence Berkeley National Laboratory"/>
            <person name="Nybo J.L."/>
            <person name="Vesth T.C."/>
            <person name="Theobald S."/>
            <person name="Frisvad J.C."/>
            <person name="Larsen T.O."/>
            <person name="Kjaerboelling I."/>
            <person name="Rothschild-Mancinelli K."/>
            <person name="Lyhne E.K."/>
            <person name="Kogle M.E."/>
            <person name="Barry K."/>
            <person name="Clum A."/>
            <person name="Na H."/>
            <person name="Ledsgaard L."/>
            <person name="Lin J."/>
            <person name="Lipzen A."/>
            <person name="Kuo A."/>
            <person name="Riley R."/>
            <person name="Mondo S."/>
            <person name="Labutti K."/>
            <person name="Haridas S."/>
            <person name="Pangalinan J."/>
            <person name="Salamov A.A."/>
            <person name="Simmons B.A."/>
            <person name="Magnuson J.K."/>
            <person name="Chen J."/>
            <person name="Drula E."/>
            <person name="Henrissat B."/>
            <person name="Wiebenga A."/>
            <person name="Lubbers R.J."/>
            <person name="Gomes A.C."/>
            <person name="Makela M.R."/>
            <person name="Stajich J."/>
            <person name="Grigoriev I.V."/>
            <person name="Mortensen U.H."/>
            <person name="De Vries R.P."/>
            <person name="Baker S.E."/>
            <person name="Andersen M.R."/>
        </authorList>
    </citation>
    <scope>NUCLEOTIDE SEQUENCE [LARGE SCALE GENOMIC DNA]</scope>
    <source>
        <strain evidence="6 7">CBS 123904</strain>
    </source>
</reference>
<dbReference type="Pfam" id="PF01565">
    <property type="entry name" value="FAD_binding_4"/>
    <property type="match status" value="1"/>
</dbReference>
<proteinExistence type="inferred from homology"/>
<feature type="domain" description="FAD-binding PCMH-type" evidence="5">
    <location>
        <begin position="41"/>
        <end position="219"/>
    </location>
</feature>
<accession>A0ABR4JYJ7</accession>
<evidence type="ECO:0000313" key="7">
    <source>
        <dbReference type="Proteomes" id="UP001610446"/>
    </source>
</evidence>
<name>A0ABR4JYJ7_9EURO</name>
<dbReference type="InterPro" id="IPR016166">
    <property type="entry name" value="FAD-bd_PCMH"/>
</dbReference>
<sequence>MANQESTIRSIHDFASQNPNITCLTSSSPQFNQLRSIYAHPEIIPLAIIRPSTVKDVQTVVSFLATKRIEFTIRSGGHDMHGRSMRQETVALDMRLINNVTVNPHSSEAAGSETSTATATATIGGGILTGDLISTLHSHGYATPVGSVPAVGYVGWAMYGGYGAYSAQFGLGVDQIVGARIVNARGEIVEADQDLLKGIRGAGGAFGVVVELTVRVYKIQKILAGMIMFESTDLSTAIPQYNSAYAALAAAEEGLPLALSVHQGILNAPTPTFTVLFVWSSSNLDVGYKWLEKIKTLSPCIASTVQETTPRGCLEDADRHFAKTTHGRMWTISMKQITEEVARVIAQYTAKMPDDPHILFDMHQLRACSPSARPNNDSVFSAREPHFEFEINTIVEDQGKLQVALAWGEDFREALRRTSAENIMPVQYLSFMREEEVDHSRIFGEHLPFLQELKRNLDPDNVFNAAISYL</sequence>
<dbReference type="Gene3D" id="3.30.465.10">
    <property type="match status" value="1"/>
</dbReference>
<dbReference type="SUPFAM" id="SSF56176">
    <property type="entry name" value="FAD-binding/transporter-associated domain-like"/>
    <property type="match status" value="1"/>
</dbReference>
<dbReference type="InterPro" id="IPR036318">
    <property type="entry name" value="FAD-bd_PCMH-like_sf"/>
</dbReference>
<comment type="similarity">
    <text evidence="1">Belongs to the oxygen-dependent FAD-linked oxidoreductase family.</text>
</comment>
<dbReference type="Gene3D" id="3.30.43.10">
    <property type="entry name" value="Uridine Diphospho-n-acetylenolpyruvylglucosamine Reductase, domain 2"/>
    <property type="match status" value="1"/>
</dbReference>
<organism evidence="6 7">
    <name type="scientific">Aspergillus pseudoustus</name>
    <dbReference type="NCBI Taxonomy" id="1810923"/>
    <lineage>
        <taxon>Eukaryota</taxon>
        <taxon>Fungi</taxon>
        <taxon>Dikarya</taxon>
        <taxon>Ascomycota</taxon>
        <taxon>Pezizomycotina</taxon>
        <taxon>Eurotiomycetes</taxon>
        <taxon>Eurotiomycetidae</taxon>
        <taxon>Eurotiales</taxon>
        <taxon>Aspergillaceae</taxon>
        <taxon>Aspergillus</taxon>
        <taxon>Aspergillus subgen. Nidulantes</taxon>
    </lineage>
</organism>